<dbReference type="InterPro" id="IPR036864">
    <property type="entry name" value="Zn2-C6_fun-type_DNA-bd_sf"/>
</dbReference>
<dbReference type="GO" id="GO:0008270">
    <property type="term" value="F:zinc ion binding"/>
    <property type="evidence" value="ECO:0007669"/>
    <property type="project" value="InterPro"/>
</dbReference>
<reference evidence="2 3" key="1">
    <citation type="journal article" date="2016" name="Genome Announc.">
        <title>Draft Whole-Genome Sequence of Trichoderma gamsii T6085, a Promising Biocontrol Agent of Fusarium Head Blight on Wheat.</title>
        <authorList>
            <person name="Baroncelli R."/>
            <person name="Zapparata A."/>
            <person name="Piaggeschi G."/>
            <person name="Sarrocco S."/>
            <person name="Vannacci G."/>
        </authorList>
    </citation>
    <scope>NUCLEOTIDE SEQUENCE [LARGE SCALE GENOMIC DNA]</scope>
    <source>
        <strain evidence="2 3">T6085</strain>
    </source>
</reference>
<dbReference type="GO" id="GO:0000981">
    <property type="term" value="F:DNA-binding transcription factor activity, RNA polymerase II-specific"/>
    <property type="evidence" value="ECO:0007669"/>
    <property type="project" value="InterPro"/>
</dbReference>
<evidence type="ECO:0008006" key="4">
    <source>
        <dbReference type="Google" id="ProtNLM"/>
    </source>
</evidence>
<accession>A0A2P4ZE97</accession>
<dbReference type="SUPFAM" id="SSF57701">
    <property type="entry name" value="Zn2/Cys6 DNA-binding domain"/>
    <property type="match status" value="1"/>
</dbReference>
<evidence type="ECO:0000256" key="1">
    <source>
        <dbReference type="ARBA" id="ARBA00023242"/>
    </source>
</evidence>
<dbReference type="Proteomes" id="UP000054821">
    <property type="component" value="Unassembled WGS sequence"/>
</dbReference>
<sequence length="456" mass="51169">MKRVVGPLDKRKIVSRCQACAKRRIKCQGGVPCEYCNRTNKICSPQAVATSTNLSRQFVAYAPRQQGAATAITLPIQVQSNDTDIYLNSFAELLYRCQFTKDFLHIGRDLLPLMHTSPALRDLGIAIGALDASRRASTRACLEPDWPQCVAYRSYSRSLQSLQLQLQTEDVGTGQDVAWTTFLLGVFELMAEPSGTGFAKHMLYGTSKVLQLAGPYAHQSTLQKRLLDAFRVLEANRAILYGDDTFLSESKWSFNNRVTTKQAAVPDPMADIVELRIQTSRFSKQLFQIVEDTPTEKRSTSSAVKALAREGTALDHRITTWNNDSLLESPITDPFTQVSFAYYYALQLFHCRNFTYYSCWETGTVPELSLLETNAYVAAIIDVCDKTIRASNIPGVILLFPLRMAGAHVGFERRSKILKLLQQIYNSGFVVAETIKADLCDFWAFKELESSSKQNR</sequence>
<dbReference type="GeneID" id="36347786"/>
<dbReference type="Pfam" id="PF11951">
    <property type="entry name" value="Fungal_trans_2"/>
    <property type="match status" value="1"/>
</dbReference>
<proteinExistence type="predicted"/>
<keyword evidence="3" id="KW-1185">Reference proteome</keyword>
<organism evidence="2 3">
    <name type="scientific">Trichoderma gamsii</name>
    <dbReference type="NCBI Taxonomy" id="398673"/>
    <lineage>
        <taxon>Eukaryota</taxon>
        <taxon>Fungi</taxon>
        <taxon>Dikarya</taxon>
        <taxon>Ascomycota</taxon>
        <taxon>Pezizomycotina</taxon>
        <taxon>Sordariomycetes</taxon>
        <taxon>Hypocreomycetidae</taxon>
        <taxon>Hypocreales</taxon>
        <taxon>Hypocreaceae</taxon>
        <taxon>Trichoderma</taxon>
    </lineage>
</organism>
<evidence type="ECO:0000313" key="2">
    <source>
        <dbReference type="EMBL" id="PON22606.1"/>
    </source>
</evidence>
<dbReference type="InterPro" id="IPR021858">
    <property type="entry name" value="Fun_TF"/>
</dbReference>
<name>A0A2P4ZE97_9HYPO</name>
<dbReference type="PANTHER" id="PTHR38111:SF2">
    <property type="entry name" value="FINGER DOMAIN PROTEIN, PUTATIVE (AFU_ORTHOLOGUE AFUA_1G01560)-RELATED"/>
    <property type="match status" value="1"/>
</dbReference>
<protein>
    <recommendedName>
        <fullName evidence="4">Zn(2)-C6 fungal-type domain-containing protein</fullName>
    </recommendedName>
</protein>
<dbReference type="PANTHER" id="PTHR38111">
    <property type="entry name" value="ZN(2)-C6 FUNGAL-TYPE DOMAIN-CONTAINING PROTEIN-RELATED"/>
    <property type="match status" value="1"/>
</dbReference>
<dbReference type="EMBL" id="JPDN02000036">
    <property type="protein sequence ID" value="PON22606.1"/>
    <property type="molecule type" value="Genomic_DNA"/>
</dbReference>
<dbReference type="InterPro" id="IPR053178">
    <property type="entry name" value="Osmoadaptation_assoc"/>
</dbReference>
<dbReference type="Gene3D" id="4.10.240.10">
    <property type="entry name" value="Zn(2)-C6 fungal-type DNA-binding domain"/>
    <property type="match status" value="1"/>
</dbReference>
<dbReference type="RefSeq" id="XP_024404905.1">
    <property type="nucleotide sequence ID" value="XM_024550350.1"/>
</dbReference>
<evidence type="ECO:0000313" key="3">
    <source>
        <dbReference type="Proteomes" id="UP000054821"/>
    </source>
</evidence>
<dbReference type="AlphaFoldDB" id="A0A2P4ZE97"/>
<keyword evidence="1" id="KW-0539">Nucleus</keyword>
<gene>
    <name evidence="2" type="ORF">TGAM01_v208495</name>
</gene>
<comment type="caution">
    <text evidence="2">The sequence shown here is derived from an EMBL/GenBank/DDBJ whole genome shotgun (WGS) entry which is preliminary data.</text>
</comment>